<name>A0AAN6S4X1_9PEZI</name>
<protein>
    <submittedName>
        <fullName evidence="2">Phosphoglycerate mutase-like protein</fullName>
    </submittedName>
</protein>
<gene>
    <name evidence="2" type="ORF">QBC46DRAFT_458463</name>
</gene>
<dbReference type="InterPro" id="IPR050275">
    <property type="entry name" value="PGM_Phosphatase"/>
</dbReference>
<evidence type="ECO:0000313" key="3">
    <source>
        <dbReference type="Proteomes" id="UP001303473"/>
    </source>
</evidence>
<sequence length="367" mass="40327">MMVQFLVNSLLLLVAAPGATLAWKAGTSGCSTYSYINYTTVTGFFLQDDPSTSPSGFDYATTNWGLINRTYPTDSKIEKCGSKTQWQKFAYYVKTLNQEADGDTAYKVFFFGRHGEGWHNAAESYYGTPAWNCYWSELEGNGTVTWADATLTPSGIAQAVKANNYWKTTLETQKVPAPESYYTSPLMRCLITANITFSGLSLPASRPFVPVIKEFFREGISIHTCDHRSNKTYIHSQFPTWGFEPSFAEHDPLWNGVTGEESSSEAARSKIVLDEVFAEDDNTWISVTSHSGEIASLLSVLRHRTFSLSTGQIIPVLVKAQRLYQAYPSTTINAWTSLATCTQPPITSIASIGCVCSGSPTATATPA</sequence>
<proteinExistence type="predicted"/>
<dbReference type="EMBL" id="MU853785">
    <property type="protein sequence ID" value="KAK3941267.1"/>
    <property type="molecule type" value="Genomic_DNA"/>
</dbReference>
<dbReference type="GO" id="GO:0005737">
    <property type="term" value="C:cytoplasm"/>
    <property type="evidence" value="ECO:0007669"/>
    <property type="project" value="TreeGrafter"/>
</dbReference>
<feature type="chain" id="PRO_5042975567" evidence="1">
    <location>
        <begin position="23"/>
        <end position="367"/>
    </location>
</feature>
<dbReference type="InterPro" id="IPR013078">
    <property type="entry name" value="His_Pase_superF_clade-1"/>
</dbReference>
<dbReference type="AlphaFoldDB" id="A0AAN6S4X1"/>
<reference evidence="3" key="1">
    <citation type="journal article" date="2023" name="Mol. Phylogenet. Evol.">
        <title>Genome-scale phylogeny and comparative genomics of the fungal order Sordariales.</title>
        <authorList>
            <person name="Hensen N."/>
            <person name="Bonometti L."/>
            <person name="Westerberg I."/>
            <person name="Brannstrom I.O."/>
            <person name="Guillou S."/>
            <person name="Cros-Aarteil S."/>
            <person name="Calhoun S."/>
            <person name="Haridas S."/>
            <person name="Kuo A."/>
            <person name="Mondo S."/>
            <person name="Pangilinan J."/>
            <person name="Riley R."/>
            <person name="LaButti K."/>
            <person name="Andreopoulos B."/>
            <person name="Lipzen A."/>
            <person name="Chen C."/>
            <person name="Yan M."/>
            <person name="Daum C."/>
            <person name="Ng V."/>
            <person name="Clum A."/>
            <person name="Steindorff A."/>
            <person name="Ohm R.A."/>
            <person name="Martin F."/>
            <person name="Silar P."/>
            <person name="Natvig D.O."/>
            <person name="Lalanne C."/>
            <person name="Gautier V."/>
            <person name="Ament-Velasquez S.L."/>
            <person name="Kruys A."/>
            <person name="Hutchinson M.I."/>
            <person name="Powell A.J."/>
            <person name="Barry K."/>
            <person name="Miller A.N."/>
            <person name="Grigoriev I.V."/>
            <person name="Debuchy R."/>
            <person name="Gladieux P."/>
            <person name="Hiltunen Thoren M."/>
            <person name="Johannesson H."/>
        </authorList>
    </citation>
    <scope>NUCLEOTIDE SEQUENCE [LARGE SCALE GENOMIC DNA]</scope>
    <source>
        <strain evidence="3">CBS 340.73</strain>
    </source>
</reference>
<dbReference type="PANTHER" id="PTHR48100">
    <property type="entry name" value="BROAD-SPECIFICITY PHOSPHATASE YOR283W-RELATED"/>
    <property type="match status" value="1"/>
</dbReference>
<comment type="caution">
    <text evidence="2">The sequence shown here is derived from an EMBL/GenBank/DDBJ whole genome shotgun (WGS) entry which is preliminary data.</text>
</comment>
<dbReference type="CDD" id="cd07067">
    <property type="entry name" value="HP_PGM_like"/>
    <property type="match status" value="1"/>
</dbReference>
<evidence type="ECO:0000256" key="1">
    <source>
        <dbReference type="SAM" id="SignalP"/>
    </source>
</evidence>
<dbReference type="Proteomes" id="UP001303473">
    <property type="component" value="Unassembled WGS sequence"/>
</dbReference>
<feature type="signal peptide" evidence="1">
    <location>
        <begin position="1"/>
        <end position="22"/>
    </location>
</feature>
<keyword evidence="1" id="KW-0732">Signal</keyword>
<dbReference type="Gene3D" id="3.40.50.1240">
    <property type="entry name" value="Phosphoglycerate mutase-like"/>
    <property type="match status" value="1"/>
</dbReference>
<dbReference type="SUPFAM" id="SSF53254">
    <property type="entry name" value="Phosphoglycerate mutase-like"/>
    <property type="match status" value="1"/>
</dbReference>
<dbReference type="Pfam" id="PF00300">
    <property type="entry name" value="His_Phos_1"/>
    <property type="match status" value="1"/>
</dbReference>
<dbReference type="InterPro" id="IPR029033">
    <property type="entry name" value="His_PPase_superfam"/>
</dbReference>
<keyword evidence="3" id="KW-1185">Reference proteome</keyword>
<dbReference type="GO" id="GO:0016791">
    <property type="term" value="F:phosphatase activity"/>
    <property type="evidence" value="ECO:0007669"/>
    <property type="project" value="TreeGrafter"/>
</dbReference>
<accession>A0AAN6S4X1</accession>
<organism evidence="2 3">
    <name type="scientific">Diplogelasinospora grovesii</name>
    <dbReference type="NCBI Taxonomy" id="303347"/>
    <lineage>
        <taxon>Eukaryota</taxon>
        <taxon>Fungi</taxon>
        <taxon>Dikarya</taxon>
        <taxon>Ascomycota</taxon>
        <taxon>Pezizomycotina</taxon>
        <taxon>Sordariomycetes</taxon>
        <taxon>Sordariomycetidae</taxon>
        <taxon>Sordariales</taxon>
        <taxon>Diplogelasinosporaceae</taxon>
        <taxon>Diplogelasinospora</taxon>
    </lineage>
</organism>
<evidence type="ECO:0000313" key="2">
    <source>
        <dbReference type="EMBL" id="KAK3941267.1"/>
    </source>
</evidence>
<dbReference type="PANTHER" id="PTHR48100:SF32">
    <property type="entry name" value="ANCHORED PROTEIN, PUTATIVE (AFU_ORTHOLOGUE AFUA_1G10590)-RELATED"/>
    <property type="match status" value="1"/>
</dbReference>